<keyword evidence="2" id="KW-0812">Transmembrane</keyword>
<evidence type="ECO:0000313" key="3">
    <source>
        <dbReference type="EMBL" id="QHS91620.1"/>
    </source>
</evidence>
<name>A0A6C0BHN8_9ZZZZ</name>
<organism evidence="3">
    <name type="scientific">viral metagenome</name>
    <dbReference type="NCBI Taxonomy" id="1070528"/>
    <lineage>
        <taxon>unclassified sequences</taxon>
        <taxon>metagenomes</taxon>
        <taxon>organismal metagenomes</taxon>
    </lineage>
</organism>
<evidence type="ECO:0000256" key="2">
    <source>
        <dbReference type="SAM" id="Phobius"/>
    </source>
</evidence>
<keyword evidence="2" id="KW-0472">Membrane</keyword>
<evidence type="ECO:0000256" key="1">
    <source>
        <dbReference type="SAM" id="MobiDB-lite"/>
    </source>
</evidence>
<feature type="transmembrane region" description="Helical" evidence="2">
    <location>
        <begin position="6"/>
        <end position="26"/>
    </location>
</feature>
<keyword evidence="2" id="KW-1133">Transmembrane helix</keyword>
<feature type="compositionally biased region" description="Basic and acidic residues" evidence="1">
    <location>
        <begin position="182"/>
        <end position="194"/>
    </location>
</feature>
<protein>
    <submittedName>
        <fullName evidence="3">Uncharacterized protein</fullName>
    </submittedName>
</protein>
<dbReference type="AlphaFoldDB" id="A0A6C0BHN8"/>
<sequence length="260" mass="28347">MRDFFGFQITEVAMLAVLLMASMPLIRATMNGTALPLVFGAITAATLFGLRKAAHMKISFGLQALIVLLVALIFVPMPFRGKRVWEGFEDTEAAEDEMEEELPVDVAALNAVTSEAGPTSEEFKANKEKKDILKSDQSAGLAALGTGLQDLISSGPPQEEPKAHDLKELGEQYASPNKKFRLPSEKGDGEHHLDSGTTFMNAYKQLKPEQINALTNDTQKLIAVQKDLMSNLSNLKPLISDGKEIMKTFKSFFGSDPTAN</sequence>
<proteinExistence type="predicted"/>
<reference evidence="3" key="1">
    <citation type="journal article" date="2020" name="Nature">
        <title>Giant virus diversity and host interactions through global metagenomics.</title>
        <authorList>
            <person name="Schulz F."/>
            <person name="Roux S."/>
            <person name="Paez-Espino D."/>
            <person name="Jungbluth S."/>
            <person name="Walsh D.A."/>
            <person name="Denef V.J."/>
            <person name="McMahon K.D."/>
            <person name="Konstantinidis K.T."/>
            <person name="Eloe-Fadrosh E.A."/>
            <person name="Kyrpides N.C."/>
            <person name="Woyke T."/>
        </authorList>
    </citation>
    <scope>NUCLEOTIDE SEQUENCE</scope>
    <source>
        <strain evidence="3">GVMAG-M-3300013006-15</strain>
    </source>
</reference>
<dbReference type="EMBL" id="MN739162">
    <property type="protein sequence ID" value="QHS91620.1"/>
    <property type="molecule type" value="Genomic_DNA"/>
</dbReference>
<accession>A0A6C0BHN8</accession>
<feature type="transmembrane region" description="Helical" evidence="2">
    <location>
        <begin position="33"/>
        <end position="50"/>
    </location>
</feature>
<feature type="region of interest" description="Disordered" evidence="1">
    <location>
        <begin position="174"/>
        <end position="196"/>
    </location>
</feature>
<feature type="transmembrane region" description="Helical" evidence="2">
    <location>
        <begin position="56"/>
        <end position="75"/>
    </location>
</feature>